<name>A0AA88YT44_PINIB</name>
<evidence type="ECO:0000313" key="9">
    <source>
        <dbReference type="Proteomes" id="UP001186944"/>
    </source>
</evidence>
<organism evidence="8 9">
    <name type="scientific">Pinctada imbricata</name>
    <name type="common">Atlantic pearl-oyster</name>
    <name type="synonym">Pinctada martensii</name>
    <dbReference type="NCBI Taxonomy" id="66713"/>
    <lineage>
        <taxon>Eukaryota</taxon>
        <taxon>Metazoa</taxon>
        <taxon>Spiralia</taxon>
        <taxon>Lophotrochozoa</taxon>
        <taxon>Mollusca</taxon>
        <taxon>Bivalvia</taxon>
        <taxon>Autobranchia</taxon>
        <taxon>Pteriomorphia</taxon>
        <taxon>Pterioida</taxon>
        <taxon>Pterioidea</taxon>
        <taxon>Pteriidae</taxon>
        <taxon>Pinctada</taxon>
    </lineage>
</organism>
<evidence type="ECO:0000256" key="6">
    <source>
        <dbReference type="SAM" id="Phobius"/>
    </source>
</evidence>
<evidence type="ECO:0000313" key="8">
    <source>
        <dbReference type="EMBL" id="KAK3104563.1"/>
    </source>
</evidence>
<keyword evidence="3 7" id="KW-0732">Signal</keyword>
<sequence>MRLPLVILSLLSVHVSGNPTGCAERTDNFDAVIPTRCTYPTRSFPITYSTFTTSVQRLEIVGMTGTLSANSFVGFGSVSGLDAGWPSSLLIRCASGGSLTLVSNSFNTMSYIDTLTIENCAIASLPAQAFLGFTTLDSLFITGGSIAGFDSGTFTNLAINATGIANSVGGLTIKDTAITGGTVPNDLFSGLAGMQSLVLDNVGLSELTATHLAGLTALRTLTVINNNVTLLASGMFDPLKALSYVDLGLNNWECSCDNLWFLTYFPENHVNLRTMAICSTPTAYANTKATLFYDTCPKPDACGDQTGIVLSGICFTIYQIVTYVLLVITLVVSCIALGLICKTRADLVRVKKRLNNKKANSWNRVQEAMKKAKGALGQKPPAATKATDGWV</sequence>
<dbReference type="GO" id="GO:0005886">
    <property type="term" value="C:plasma membrane"/>
    <property type="evidence" value="ECO:0007669"/>
    <property type="project" value="TreeGrafter"/>
</dbReference>
<feature type="chain" id="PRO_5041654708" evidence="7">
    <location>
        <begin position="18"/>
        <end position="391"/>
    </location>
</feature>
<accession>A0AA88YT44</accession>
<dbReference type="InterPro" id="IPR032675">
    <property type="entry name" value="LRR_dom_sf"/>
</dbReference>
<protein>
    <submittedName>
        <fullName evidence="8">Uncharacterized protein</fullName>
    </submittedName>
</protein>
<keyword evidence="9" id="KW-1185">Reference proteome</keyword>
<evidence type="ECO:0000256" key="1">
    <source>
        <dbReference type="ARBA" id="ARBA00004167"/>
    </source>
</evidence>
<reference evidence="8" key="1">
    <citation type="submission" date="2019-08" db="EMBL/GenBank/DDBJ databases">
        <title>The improved chromosome-level genome for the pearl oyster Pinctada fucata martensii using PacBio sequencing and Hi-C.</title>
        <authorList>
            <person name="Zheng Z."/>
        </authorList>
    </citation>
    <scope>NUCLEOTIDE SEQUENCE</scope>
    <source>
        <strain evidence="8">ZZ-2019</strain>
        <tissue evidence="8">Adductor muscle</tissue>
    </source>
</reference>
<evidence type="ECO:0000256" key="3">
    <source>
        <dbReference type="ARBA" id="ARBA00022729"/>
    </source>
</evidence>
<dbReference type="AlphaFoldDB" id="A0AA88YT44"/>
<keyword evidence="4 6" id="KW-1133">Transmembrane helix</keyword>
<dbReference type="EMBL" id="VSWD01000004">
    <property type="protein sequence ID" value="KAK3104563.1"/>
    <property type="molecule type" value="Genomic_DNA"/>
</dbReference>
<dbReference type="PANTHER" id="PTHR24365">
    <property type="entry name" value="TOLL-LIKE RECEPTOR"/>
    <property type="match status" value="1"/>
</dbReference>
<evidence type="ECO:0000256" key="4">
    <source>
        <dbReference type="ARBA" id="ARBA00022989"/>
    </source>
</evidence>
<dbReference type="PANTHER" id="PTHR24365:SF530">
    <property type="entry name" value="MSTPROX-RELATED"/>
    <property type="match status" value="1"/>
</dbReference>
<dbReference type="GO" id="GO:0038023">
    <property type="term" value="F:signaling receptor activity"/>
    <property type="evidence" value="ECO:0007669"/>
    <property type="project" value="TreeGrafter"/>
</dbReference>
<dbReference type="SUPFAM" id="SSF52058">
    <property type="entry name" value="L domain-like"/>
    <property type="match status" value="1"/>
</dbReference>
<proteinExistence type="predicted"/>
<comment type="subcellular location">
    <subcellularLocation>
        <location evidence="1">Membrane</location>
        <topology evidence="1">Single-pass membrane protein</topology>
    </subcellularLocation>
</comment>
<evidence type="ECO:0000256" key="2">
    <source>
        <dbReference type="ARBA" id="ARBA00022692"/>
    </source>
</evidence>
<gene>
    <name evidence="8" type="ORF">FSP39_005059</name>
</gene>
<keyword evidence="2 6" id="KW-0812">Transmembrane</keyword>
<keyword evidence="5 6" id="KW-0472">Membrane</keyword>
<evidence type="ECO:0000256" key="5">
    <source>
        <dbReference type="ARBA" id="ARBA00023136"/>
    </source>
</evidence>
<dbReference type="Gene3D" id="3.80.10.10">
    <property type="entry name" value="Ribonuclease Inhibitor"/>
    <property type="match status" value="1"/>
</dbReference>
<comment type="caution">
    <text evidence="8">The sequence shown here is derived from an EMBL/GenBank/DDBJ whole genome shotgun (WGS) entry which is preliminary data.</text>
</comment>
<feature type="signal peptide" evidence="7">
    <location>
        <begin position="1"/>
        <end position="17"/>
    </location>
</feature>
<dbReference type="Proteomes" id="UP001186944">
    <property type="component" value="Unassembled WGS sequence"/>
</dbReference>
<dbReference type="GO" id="GO:0002224">
    <property type="term" value="P:toll-like receptor signaling pathway"/>
    <property type="evidence" value="ECO:0007669"/>
    <property type="project" value="TreeGrafter"/>
</dbReference>
<feature type="transmembrane region" description="Helical" evidence="6">
    <location>
        <begin position="320"/>
        <end position="341"/>
    </location>
</feature>
<evidence type="ECO:0000256" key="7">
    <source>
        <dbReference type="SAM" id="SignalP"/>
    </source>
</evidence>